<feature type="transmembrane region" description="Helical" evidence="8">
    <location>
        <begin position="786"/>
        <end position="808"/>
    </location>
</feature>
<evidence type="ECO:0000256" key="6">
    <source>
        <dbReference type="ARBA" id="ARBA00022989"/>
    </source>
</evidence>
<gene>
    <name evidence="10" type="ORF">ACA1_184300</name>
</gene>
<evidence type="ECO:0000256" key="4">
    <source>
        <dbReference type="ARBA" id="ARBA00022741"/>
    </source>
</evidence>
<feature type="transmembrane region" description="Helical" evidence="8">
    <location>
        <begin position="748"/>
        <end position="774"/>
    </location>
</feature>
<keyword evidence="4" id="KW-0547">Nucleotide-binding</keyword>
<dbReference type="EMBL" id="KB007904">
    <property type="protein sequence ID" value="ELR21484.1"/>
    <property type="molecule type" value="Genomic_DNA"/>
</dbReference>
<dbReference type="Gene3D" id="3.40.50.300">
    <property type="entry name" value="P-loop containing nucleotide triphosphate hydrolases"/>
    <property type="match status" value="1"/>
</dbReference>
<feature type="transmembrane region" description="Helical" evidence="8">
    <location>
        <begin position="253"/>
        <end position="273"/>
    </location>
</feature>
<dbReference type="OMA" id="HSNHGDV"/>
<keyword evidence="7 8" id="KW-0472">Membrane</keyword>
<keyword evidence="5" id="KW-0067">ATP-binding</keyword>
<dbReference type="PANTHER" id="PTHR48041">
    <property type="entry name" value="ABC TRANSPORTER G FAMILY MEMBER 28"/>
    <property type="match status" value="1"/>
</dbReference>
<comment type="subcellular location">
    <subcellularLocation>
        <location evidence="1">Membrane</location>
        <topology evidence="1">Multi-pass membrane protein</topology>
    </subcellularLocation>
</comment>
<name>L8H7H2_ACACF</name>
<dbReference type="Pfam" id="PF19055">
    <property type="entry name" value="ABC2_membrane_7"/>
    <property type="match status" value="2"/>
</dbReference>
<dbReference type="InterPro" id="IPR017871">
    <property type="entry name" value="ABC_transporter-like_CS"/>
</dbReference>
<keyword evidence="2" id="KW-0813">Transport</keyword>
<dbReference type="Pfam" id="PF00005">
    <property type="entry name" value="ABC_tran"/>
    <property type="match status" value="1"/>
</dbReference>
<evidence type="ECO:0000256" key="8">
    <source>
        <dbReference type="SAM" id="Phobius"/>
    </source>
</evidence>
<dbReference type="KEGG" id="acan:ACA1_184300"/>
<organism evidence="10 11">
    <name type="scientific">Acanthamoeba castellanii (strain ATCC 30010 / Neff)</name>
    <dbReference type="NCBI Taxonomy" id="1257118"/>
    <lineage>
        <taxon>Eukaryota</taxon>
        <taxon>Amoebozoa</taxon>
        <taxon>Discosea</taxon>
        <taxon>Longamoebia</taxon>
        <taxon>Centramoebida</taxon>
        <taxon>Acanthamoebidae</taxon>
        <taxon>Acanthamoeba</taxon>
    </lineage>
</organism>
<feature type="transmembrane region" description="Helical" evidence="8">
    <location>
        <begin position="815"/>
        <end position="833"/>
    </location>
</feature>
<evidence type="ECO:0000256" key="2">
    <source>
        <dbReference type="ARBA" id="ARBA00022448"/>
    </source>
</evidence>
<dbReference type="SMART" id="SM00382">
    <property type="entry name" value="AAA"/>
    <property type="match status" value="1"/>
</dbReference>
<dbReference type="AlphaFoldDB" id="L8H7H2"/>
<keyword evidence="3 8" id="KW-0812">Transmembrane</keyword>
<dbReference type="GO" id="GO:0005524">
    <property type="term" value="F:ATP binding"/>
    <property type="evidence" value="ECO:0007669"/>
    <property type="project" value="UniProtKB-KW"/>
</dbReference>
<dbReference type="Proteomes" id="UP000011083">
    <property type="component" value="Unassembled WGS sequence"/>
</dbReference>
<feature type="transmembrane region" description="Helical" evidence="8">
    <location>
        <begin position="887"/>
        <end position="911"/>
    </location>
</feature>
<dbReference type="SUPFAM" id="SSF52540">
    <property type="entry name" value="P-loop containing nucleoside triphosphate hydrolases"/>
    <property type="match status" value="1"/>
</dbReference>
<dbReference type="RefSeq" id="XP_004346028.1">
    <property type="nucleotide sequence ID" value="XM_004345978.1"/>
</dbReference>
<dbReference type="InterPro" id="IPR050352">
    <property type="entry name" value="ABCG_transporters"/>
</dbReference>
<dbReference type="VEuPathDB" id="AmoebaDB:ACA1_184300"/>
<dbReference type="PROSITE" id="PS50893">
    <property type="entry name" value="ABC_TRANSPORTER_2"/>
    <property type="match status" value="1"/>
</dbReference>
<dbReference type="GeneID" id="14922378"/>
<protein>
    <submittedName>
        <fullName evidence="10">ABC transporter, ATPbinding domain containing protein</fullName>
    </submittedName>
</protein>
<reference evidence="10 11" key="1">
    <citation type="journal article" date="2013" name="Genome Biol.">
        <title>Genome of Acanthamoeba castellanii highlights extensive lateral gene transfer and early evolution of tyrosine kinase signaling.</title>
        <authorList>
            <person name="Clarke M."/>
            <person name="Lohan A.J."/>
            <person name="Liu B."/>
            <person name="Lagkouvardos I."/>
            <person name="Roy S."/>
            <person name="Zafar N."/>
            <person name="Bertelli C."/>
            <person name="Schilde C."/>
            <person name="Kianianmomeni A."/>
            <person name="Burglin T.R."/>
            <person name="Frech C."/>
            <person name="Turcotte B."/>
            <person name="Kopec K.O."/>
            <person name="Synnott J.M."/>
            <person name="Choo C."/>
            <person name="Paponov I."/>
            <person name="Finkler A."/>
            <person name="Soon Heng Tan C."/>
            <person name="Hutchins A.P."/>
            <person name="Weinmeier T."/>
            <person name="Rattei T."/>
            <person name="Chu J.S."/>
            <person name="Gimenez G."/>
            <person name="Irimia M."/>
            <person name="Rigden D.J."/>
            <person name="Fitzpatrick D.A."/>
            <person name="Lorenzo-Morales J."/>
            <person name="Bateman A."/>
            <person name="Chiu C.H."/>
            <person name="Tang P."/>
            <person name="Hegemann P."/>
            <person name="Fromm H."/>
            <person name="Raoult D."/>
            <person name="Greub G."/>
            <person name="Miranda-Saavedra D."/>
            <person name="Chen N."/>
            <person name="Nash P."/>
            <person name="Ginger M.L."/>
            <person name="Horn M."/>
            <person name="Schaap P."/>
            <person name="Caler L."/>
            <person name="Loftus B."/>
        </authorList>
    </citation>
    <scope>NUCLEOTIDE SEQUENCE [LARGE SCALE GENOMIC DNA]</scope>
    <source>
        <strain evidence="10 11">Neff</strain>
    </source>
</reference>
<dbReference type="InterPro" id="IPR003439">
    <property type="entry name" value="ABC_transporter-like_ATP-bd"/>
</dbReference>
<evidence type="ECO:0000313" key="11">
    <source>
        <dbReference type="Proteomes" id="UP000011083"/>
    </source>
</evidence>
<dbReference type="InterPro" id="IPR027417">
    <property type="entry name" value="P-loop_NTPase"/>
</dbReference>
<feature type="transmembrane region" description="Helical" evidence="8">
    <location>
        <begin position="682"/>
        <end position="702"/>
    </location>
</feature>
<dbReference type="OrthoDB" id="66620at2759"/>
<dbReference type="GO" id="GO:0140359">
    <property type="term" value="F:ABC-type transporter activity"/>
    <property type="evidence" value="ECO:0007669"/>
    <property type="project" value="InterPro"/>
</dbReference>
<evidence type="ECO:0000256" key="7">
    <source>
        <dbReference type="ARBA" id="ARBA00023136"/>
    </source>
</evidence>
<accession>L8H7H2</accession>
<evidence type="ECO:0000256" key="5">
    <source>
        <dbReference type="ARBA" id="ARBA00022840"/>
    </source>
</evidence>
<proteinExistence type="predicted"/>
<keyword evidence="11" id="KW-1185">Reference proteome</keyword>
<feature type="domain" description="ABC transporter" evidence="9">
    <location>
        <begin position="335"/>
        <end position="579"/>
    </location>
</feature>
<sequence>MERLMGRLPPVPAWWLNGSSPELPQLPPHSAYARPPQALLEAGDKLGGMTDDLATALNASTGNTTASRVCSALLHNNNDEGDNLYQHLLCSDEVVQALAKGSSASYYDLTRCSPSNYDLGCLAGFFSLDPAEASQRRLFLNAFYPTVQCCPGHYCPMGVVCMIPCSAGAYCPPVRAVDNDTFCDPYATVATPYLGCGGAVDNHACPAGSYCPNTTTTLLCPANHYCPSGSRRPQRCPQLAACPPGASAPELDLGGLAKVLGVLGVLFLFVLLGRRRSNRSWERDITARRSQNAGVKKTAEPIDEQEADVDMLKLHEAEEQCLLLPSREVLHRIDIELDNVGVQLAGRWALNGVTGRLSAGRVTAIMGPSGAGKSVLLHTLAGRQVGGKAKLSGTIRLNGSDCVSLADCRSVVGFVPQEDVMHRSLTVFENVDFNAQWRLPRAMSRRQKTDVVFAALDVLGLDNPRVMRTRIGDDAERGVSGGERKRVNIGMELVAQPSLLLLDEPTSGLDASTSIDVVRGLKSVAQSGVNVVVVLHQPRVEILRLFDDLLLLAPGGRTVYAGPTQNAVAYFNGLGYALPDQCNPADFFLDVISGSLPRNNGDGSLAAAAGSKNDHATYLVEQWEAQRAVAGAYKDDRLHHSWSRSLVDLQCLDRQTAGVLAQTWLCTKRAVIQRTRELNTALTDYCLVATAGLVLGLLFHAVELDKVPSVNLFISMALGFAATQQALRLFGAERTVFAREADTGISRLAYFLGKNLAALPDLFILPFIFLSMFYSFSNPRGAFVDYLVLLLAAQWALSGVGHVISVVLDPAKAQLAAVVVTLVLNGISGFSPLKSELGRFGAVCYASYGFWLTEALFLIEAQHYPDIYAPAKSDIAAMFDFDAARGVGVHVGVLVAMGAGCRLVCLLALELTRRAWPSPRRLWQSVASMSACSYHTI</sequence>
<dbReference type="GO" id="GO:0016887">
    <property type="term" value="F:ATP hydrolysis activity"/>
    <property type="evidence" value="ECO:0007669"/>
    <property type="project" value="InterPro"/>
</dbReference>
<evidence type="ECO:0000256" key="3">
    <source>
        <dbReference type="ARBA" id="ARBA00022692"/>
    </source>
</evidence>
<keyword evidence="6 8" id="KW-1133">Transmembrane helix</keyword>
<dbReference type="PROSITE" id="PS00211">
    <property type="entry name" value="ABC_TRANSPORTER_1"/>
    <property type="match status" value="1"/>
</dbReference>
<dbReference type="InterPro" id="IPR043926">
    <property type="entry name" value="ABCG_dom"/>
</dbReference>
<dbReference type="FunFam" id="3.40.50.300:FF:000367">
    <property type="entry name" value="ABC transporter G family member 24"/>
    <property type="match status" value="1"/>
</dbReference>
<evidence type="ECO:0000256" key="1">
    <source>
        <dbReference type="ARBA" id="ARBA00004141"/>
    </source>
</evidence>
<dbReference type="InterPro" id="IPR003593">
    <property type="entry name" value="AAA+_ATPase"/>
</dbReference>
<dbReference type="PANTHER" id="PTHR48041:SF91">
    <property type="entry name" value="ABC TRANSPORTER G FAMILY MEMBER 28"/>
    <property type="match status" value="1"/>
</dbReference>
<dbReference type="GO" id="GO:0016020">
    <property type="term" value="C:membrane"/>
    <property type="evidence" value="ECO:0007669"/>
    <property type="project" value="UniProtKB-SubCell"/>
</dbReference>
<evidence type="ECO:0000313" key="10">
    <source>
        <dbReference type="EMBL" id="ELR21484.1"/>
    </source>
</evidence>
<evidence type="ECO:0000259" key="9">
    <source>
        <dbReference type="PROSITE" id="PS50893"/>
    </source>
</evidence>